<evidence type="ECO:0000313" key="1">
    <source>
        <dbReference type="EnsemblMetazoa" id="PPA26652.1"/>
    </source>
</evidence>
<dbReference type="AlphaFoldDB" id="A0A2A6C743"/>
<sequence>MATFRTFRTLNHLQLQPAMNTIIIFSCCLLALAMASICYSIIDATYAGPDLTPQQQAQYDSLKAQSLTRLSPAGQQAQIMMDQLDQQMQMRTIIGINNYSNNNGMGYFR</sequence>
<gene>
    <name evidence="1" type="primary">WBGene00116206</name>
</gene>
<keyword evidence="2" id="KW-1185">Reference proteome</keyword>
<protein>
    <submittedName>
        <fullName evidence="1">Uncharacterized protein</fullName>
    </submittedName>
</protein>
<dbReference type="Proteomes" id="UP000005239">
    <property type="component" value="Unassembled WGS sequence"/>
</dbReference>
<reference evidence="2" key="1">
    <citation type="journal article" date="2008" name="Nat. Genet.">
        <title>The Pristionchus pacificus genome provides a unique perspective on nematode lifestyle and parasitism.</title>
        <authorList>
            <person name="Dieterich C."/>
            <person name="Clifton S.W."/>
            <person name="Schuster L.N."/>
            <person name="Chinwalla A."/>
            <person name="Delehaunty K."/>
            <person name="Dinkelacker I."/>
            <person name="Fulton L."/>
            <person name="Fulton R."/>
            <person name="Godfrey J."/>
            <person name="Minx P."/>
            <person name="Mitreva M."/>
            <person name="Roeseler W."/>
            <person name="Tian H."/>
            <person name="Witte H."/>
            <person name="Yang S.P."/>
            <person name="Wilson R.K."/>
            <person name="Sommer R.J."/>
        </authorList>
    </citation>
    <scope>NUCLEOTIDE SEQUENCE [LARGE SCALE GENOMIC DNA]</scope>
    <source>
        <strain evidence="2">PS312</strain>
    </source>
</reference>
<organism evidence="1 2">
    <name type="scientific">Pristionchus pacificus</name>
    <name type="common">Parasitic nematode worm</name>
    <dbReference type="NCBI Taxonomy" id="54126"/>
    <lineage>
        <taxon>Eukaryota</taxon>
        <taxon>Metazoa</taxon>
        <taxon>Ecdysozoa</taxon>
        <taxon>Nematoda</taxon>
        <taxon>Chromadorea</taxon>
        <taxon>Rhabditida</taxon>
        <taxon>Rhabditina</taxon>
        <taxon>Diplogasteromorpha</taxon>
        <taxon>Diplogasteroidea</taxon>
        <taxon>Neodiplogasteridae</taxon>
        <taxon>Pristionchus</taxon>
    </lineage>
</organism>
<accession>A0A8R1YIU6</accession>
<reference evidence="1" key="2">
    <citation type="submission" date="2022-06" db="UniProtKB">
        <authorList>
            <consortium name="EnsemblMetazoa"/>
        </authorList>
    </citation>
    <scope>IDENTIFICATION</scope>
    <source>
        <strain evidence="1">PS312</strain>
    </source>
</reference>
<evidence type="ECO:0000313" key="2">
    <source>
        <dbReference type="Proteomes" id="UP000005239"/>
    </source>
</evidence>
<proteinExistence type="predicted"/>
<dbReference type="EnsemblMetazoa" id="PPA26652.1">
    <property type="protein sequence ID" value="PPA26652.1"/>
    <property type="gene ID" value="WBGene00116206"/>
</dbReference>
<name>A0A2A6C743_PRIPA</name>
<accession>A0A2A6C743</accession>
<dbReference type="PROSITE" id="PS51257">
    <property type="entry name" value="PROKAR_LIPOPROTEIN"/>
    <property type="match status" value="1"/>
</dbReference>